<dbReference type="SUPFAM" id="SSF51366">
    <property type="entry name" value="Ribulose-phoshate binding barrel"/>
    <property type="match status" value="1"/>
</dbReference>
<evidence type="ECO:0000313" key="11">
    <source>
        <dbReference type="EMBL" id="EFX92032.1"/>
    </source>
</evidence>
<dbReference type="InterPro" id="IPR002028">
    <property type="entry name" value="Trp_synthase_suA"/>
</dbReference>
<evidence type="ECO:0000256" key="10">
    <source>
        <dbReference type="RuleBase" id="RU003662"/>
    </source>
</evidence>
<evidence type="ECO:0000256" key="2">
    <source>
        <dbReference type="ARBA" id="ARBA00004733"/>
    </source>
</evidence>
<comment type="function">
    <text evidence="1 9">The alpha subunit is responsible for the aldol cleavage of indoleglycerol phosphate to indole and glyceraldehyde 3-phosphate.</text>
</comment>
<dbReference type="InterPro" id="IPR013785">
    <property type="entry name" value="Aldolase_TIM"/>
</dbReference>
<accession>E8KGA0</accession>
<dbReference type="EMBL" id="AEVG01000059">
    <property type="protein sequence ID" value="EFX92032.1"/>
    <property type="molecule type" value="Genomic_DNA"/>
</dbReference>
<comment type="pathway">
    <text evidence="2 9">Amino-acid biosynthesis; L-tryptophan biosynthesis; L-tryptophan from chorismate: step 5/5.</text>
</comment>
<dbReference type="AlphaFoldDB" id="E8KGA0"/>
<dbReference type="EC" id="4.2.1.20" evidence="9"/>
<dbReference type="InterPro" id="IPR011060">
    <property type="entry name" value="RibuloseP-bd_barrel"/>
</dbReference>
<dbReference type="CDD" id="cd04724">
    <property type="entry name" value="Tryptophan_synthase_alpha"/>
    <property type="match status" value="1"/>
</dbReference>
<evidence type="ECO:0000256" key="3">
    <source>
        <dbReference type="ARBA" id="ARBA00011270"/>
    </source>
</evidence>
<dbReference type="GO" id="GO:0005829">
    <property type="term" value="C:cytosol"/>
    <property type="evidence" value="ECO:0007669"/>
    <property type="project" value="TreeGrafter"/>
</dbReference>
<evidence type="ECO:0000256" key="1">
    <source>
        <dbReference type="ARBA" id="ARBA00003365"/>
    </source>
</evidence>
<evidence type="ECO:0000256" key="5">
    <source>
        <dbReference type="ARBA" id="ARBA00022822"/>
    </source>
</evidence>
<dbReference type="PANTHER" id="PTHR43406:SF1">
    <property type="entry name" value="TRYPTOPHAN SYNTHASE ALPHA CHAIN, CHLOROPLASTIC"/>
    <property type="match status" value="1"/>
</dbReference>
<keyword evidence="12" id="KW-1185">Reference proteome</keyword>
<keyword evidence="4 9" id="KW-0028">Amino-acid biosynthesis</keyword>
<evidence type="ECO:0000313" key="12">
    <source>
        <dbReference type="Proteomes" id="UP000005467"/>
    </source>
</evidence>
<name>E8KGA0_9PAST</name>
<dbReference type="GO" id="GO:0004834">
    <property type="term" value="F:tryptophan synthase activity"/>
    <property type="evidence" value="ECO:0007669"/>
    <property type="project" value="UniProtKB-UniRule"/>
</dbReference>
<organism evidence="11 12">
    <name type="scientific">Actinobacillus ureae ATCC 25976</name>
    <dbReference type="NCBI Taxonomy" id="887324"/>
    <lineage>
        <taxon>Bacteria</taxon>
        <taxon>Pseudomonadati</taxon>
        <taxon>Pseudomonadota</taxon>
        <taxon>Gammaproteobacteria</taxon>
        <taxon>Pasteurellales</taxon>
        <taxon>Pasteurellaceae</taxon>
        <taxon>Actinobacillus</taxon>
    </lineage>
</organism>
<evidence type="ECO:0000256" key="8">
    <source>
        <dbReference type="ARBA" id="ARBA00049047"/>
    </source>
</evidence>
<comment type="catalytic activity">
    <reaction evidence="8 9">
        <text>(1S,2R)-1-C-(indol-3-yl)glycerol 3-phosphate + L-serine = D-glyceraldehyde 3-phosphate + L-tryptophan + H2O</text>
        <dbReference type="Rhea" id="RHEA:10532"/>
        <dbReference type="ChEBI" id="CHEBI:15377"/>
        <dbReference type="ChEBI" id="CHEBI:33384"/>
        <dbReference type="ChEBI" id="CHEBI:57912"/>
        <dbReference type="ChEBI" id="CHEBI:58866"/>
        <dbReference type="ChEBI" id="CHEBI:59776"/>
        <dbReference type="EC" id="4.2.1.20"/>
    </reaction>
</comment>
<protein>
    <recommendedName>
        <fullName evidence="9">Tryptophan synthase alpha chain</fullName>
        <ecNumber evidence="9">4.2.1.20</ecNumber>
    </recommendedName>
</protein>
<dbReference type="InterPro" id="IPR018204">
    <property type="entry name" value="Trp_synthase_alpha_AS"/>
</dbReference>
<reference evidence="11 12" key="1">
    <citation type="submission" date="2011-01" db="EMBL/GenBank/DDBJ databases">
        <authorList>
            <person name="Muzny D."/>
            <person name="Qin X."/>
            <person name="Deng J."/>
            <person name="Jiang H."/>
            <person name="Liu Y."/>
            <person name="Qu J."/>
            <person name="Song X.-Z."/>
            <person name="Zhang L."/>
            <person name="Thornton R."/>
            <person name="Coyle M."/>
            <person name="Francisco L."/>
            <person name="Jackson L."/>
            <person name="Javaid M."/>
            <person name="Korchina V."/>
            <person name="Kovar C."/>
            <person name="Mata R."/>
            <person name="Mathew T."/>
            <person name="Ngo R."/>
            <person name="Nguyen L."/>
            <person name="Nguyen N."/>
            <person name="Okwuonu G."/>
            <person name="Ongeri F."/>
            <person name="Pham C."/>
            <person name="Simmons D."/>
            <person name="Wilczek-Boney K."/>
            <person name="Hale W."/>
            <person name="Jakkamsetti A."/>
            <person name="Pham P."/>
            <person name="Ruth R."/>
            <person name="San Lucas F."/>
            <person name="Warren J."/>
            <person name="Zhang J."/>
            <person name="Zhao Z."/>
            <person name="Zhou C."/>
            <person name="Zhu D."/>
            <person name="Lee S."/>
            <person name="Bess C."/>
            <person name="Blankenburg K."/>
            <person name="Forbes L."/>
            <person name="Fu Q."/>
            <person name="Gubbala S."/>
            <person name="Hirani K."/>
            <person name="Jayaseelan J.C."/>
            <person name="Lara F."/>
            <person name="Munidasa M."/>
            <person name="Palculict T."/>
            <person name="Patil S."/>
            <person name="Pu L.-L."/>
            <person name="Saada N."/>
            <person name="Tang L."/>
            <person name="Weissenberger G."/>
            <person name="Zhu Y."/>
            <person name="Hemphill L."/>
            <person name="Shang Y."/>
            <person name="Youmans B."/>
            <person name="Ayvaz T."/>
            <person name="Ross M."/>
            <person name="Santibanez J."/>
            <person name="Aqrawi P."/>
            <person name="Gross S."/>
            <person name="Joshi V."/>
            <person name="Fowler G."/>
            <person name="Nazareth L."/>
            <person name="Reid J."/>
            <person name="Worley K."/>
            <person name="Petrosino J."/>
            <person name="Highlander S."/>
            <person name="Gibbs R."/>
        </authorList>
    </citation>
    <scope>NUCLEOTIDE SEQUENCE [LARGE SCALE GENOMIC DNA]</scope>
    <source>
        <strain evidence="11 12">ATCC 25976</strain>
    </source>
</reference>
<dbReference type="FunFam" id="3.20.20.70:FF:000037">
    <property type="entry name" value="Tryptophan synthase alpha chain"/>
    <property type="match status" value="1"/>
</dbReference>
<dbReference type="UniPathway" id="UPA00035">
    <property type="reaction ID" value="UER00044"/>
</dbReference>
<proteinExistence type="inferred from homology"/>
<evidence type="ECO:0000256" key="4">
    <source>
        <dbReference type="ARBA" id="ARBA00022605"/>
    </source>
</evidence>
<feature type="active site" description="Proton acceptor" evidence="9">
    <location>
        <position position="65"/>
    </location>
</feature>
<dbReference type="PROSITE" id="PS00167">
    <property type="entry name" value="TRP_SYNTHASE_ALPHA"/>
    <property type="match status" value="1"/>
</dbReference>
<evidence type="ECO:0000256" key="6">
    <source>
        <dbReference type="ARBA" id="ARBA00023141"/>
    </source>
</evidence>
<dbReference type="NCBIfam" id="TIGR00262">
    <property type="entry name" value="trpA"/>
    <property type="match status" value="1"/>
</dbReference>
<comment type="similarity">
    <text evidence="9 10">Belongs to the TrpA family.</text>
</comment>
<comment type="caution">
    <text evidence="11">The sequence shown here is derived from an EMBL/GenBank/DDBJ whole genome shotgun (WGS) entry which is preliminary data.</text>
</comment>
<evidence type="ECO:0000256" key="7">
    <source>
        <dbReference type="ARBA" id="ARBA00023239"/>
    </source>
</evidence>
<dbReference type="Pfam" id="PF00290">
    <property type="entry name" value="Trp_syntA"/>
    <property type="match status" value="1"/>
</dbReference>
<feature type="active site" description="Proton acceptor" evidence="9">
    <location>
        <position position="54"/>
    </location>
</feature>
<sequence length="275" mass="29654">MGKTKMSRFDTLFAELKAKNEGAFVPFVTLCDPDFDRSFEIIETLIANGVDALELGFPFSDPLLDGPVIQAANKRALDGGYSTDACFEMIAKIRTKYPEIPIGLLLCANLVFVPTQEVFFKRCAEIGVDAVLIADVPVLAAEEFTQTAKKHGIQLVFICPPNANKATIERIANLTEGYTYLVSRAGVTSAENQAHAANLDNLIDSLKRSNSAPILQGFGIAKPEQVKEALALGCDGAISGSAIVKIIENHLDNQPQLLAELASFVTAMKSASYIK</sequence>
<dbReference type="Gene3D" id="3.20.20.70">
    <property type="entry name" value="Aldolase class I"/>
    <property type="match status" value="1"/>
</dbReference>
<dbReference type="HOGENOM" id="CLU_016734_0_4_6"/>
<dbReference type="Proteomes" id="UP000005467">
    <property type="component" value="Unassembled WGS sequence"/>
</dbReference>
<keyword evidence="7 9" id="KW-0456">Lyase</keyword>
<comment type="subunit">
    <text evidence="3 9">Tetramer of two alpha and two beta chains.</text>
</comment>
<evidence type="ECO:0000256" key="9">
    <source>
        <dbReference type="HAMAP-Rule" id="MF_00131"/>
    </source>
</evidence>
<dbReference type="HAMAP" id="MF_00131">
    <property type="entry name" value="Trp_synth_alpha"/>
    <property type="match status" value="1"/>
</dbReference>
<keyword evidence="5 9" id="KW-0822">Tryptophan biosynthesis</keyword>
<dbReference type="PANTHER" id="PTHR43406">
    <property type="entry name" value="TRYPTOPHAN SYNTHASE, ALPHA CHAIN"/>
    <property type="match status" value="1"/>
</dbReference>
<keyword evidence="6 9" id="KW-0057">Aromatic amino acid biosynthesis</keyword>
<gene>
    <name evidence="9 11" type="primary">trpA</name>
    <name evidence="11" type="ORF">HMPREF0027_0867</name>
</gene>